<organism evidence="5 6">
    <name type="scientific">Flagellimonas aquimarina</name>
    <dbReference type="NCBI Taxonomy" id="2201895"/>
    <lineage>
        <taxon>Bacteria</taxon>
        <taxon>Pseudomonadati</taxon>
        <taxon>Bacteroidota</taxon>
        <taxon>Flavobacteriia</taxon>
        <taxon>Flavobacteriales</taxon>
        <taxon>Flavobacteriaceae</taxon>
        <taxon>Flagellimonas</taxon>
    </lineage>
</organism>
<dbReference type="Proteomes" id="UP000245762">
    <property type="component" value="Unassembled WGS sequence"/>
</dbReference>
<gene>
    <name evidence="5" type="ORF">DKG77_14560</name>
</gene>
<comment type="caution">
    <text evidence="5">The sequence shown here is derived from an EMBL/GenBank/DDBJ whole genome shotgun (WGS) entry which is preliminary data.</text>
</comment>
<dbReference type="GO" id="GO:0003677">
    <property type="term" value="F:DNA binding"/>
    <property type="evidence" value="ECO:0007669"/>
    <property type="project" value="UniProtKB-KW"/>
</dbReference>
<dbReference type="RefSeq" id="WP_109664511.1">
    <property type="nucleotide sequence ID" value="NZ_QGEG01000004.1"/>
</dbReference>
<dbReference type="PANTHER" id="PTHR33204">
    <property type="entry name" value="TRANSCRIPTIONAL REGULATOR, MARR FAMILY"/>
    <property type="match status" value="1"/>
</dbReference>
<protein>
    <submittedName>
        <fullName evidence="5">Transcriptional regulator</fullName>
    </submittedName>
</protein>
<dbReference type="EMBL" id="QGEG01000004">
    <property type="protein sequence ID" value="PWL37529.1"/>
    <property type="molecule type" value="Genomic_DNA"/>
</dbReference>
<keyword evidence="3" id="KW-0804">Transcription</keyword>
<dbReference type="Pfam" id="PF01638">
    <property type="entry name" value="HxlR"/>
    <property type="match status" value="1"/>
</dbReference>
<evidence type="ECO:0000256" key="2">
    <source>
        <dbReference type="ARBA" id="ARBA00023125"/>
    </source>
</evidence>
<feature type="domain" description="HTH hxlR-type" evidence="4">
    <location>
        <begin position="19"/>
        <end position="118"/>
    </location>
</feature>
<accession>A0A316KXR2</accession>
<sequence length="124" mass="14001">MLKNGKEKVYLLGDKTYHCGIDVTMNFIGGKWKCVVLWYLKNGTQRFSELKALIPDITEKGLSIQLTALTENGLVERKAYGLKPPIRVEYSLTEFGKSLIHVIDNINDWGKELGSEKGTLIEKV</sequence>
<keyword evidence="2" id="KW-0238">DNA-binding</keyword>
<dbReference type="PROSITE" id="PS51118">
    <property type="entry name" value="HTH_HXLR"/>
    <property type="match status" value="1"/>
</dbReference>
<reference evidence="5 6" key="1">
    <citation type="submission" date="2018-05" db="EMBL/GenBank/DDBJ databases">
        <title>Complete genome sequence of Flagellimonas aquimarina ECD12 isolated from seaweed Ecklonia cava.</title>
        <authorList>
            <person name="Choi S."/>
            <person name="Seong C."/>
        </authorList>
    </citation>
    <scope>NUCLEOTIDE SEQUENCE [LARGE SCALE GENOMIC DNA]</scope>
    <source>
        <strain evidence="5 6">ECD12</strain>
    </source>
</reference>
<evidence type="ECO:0000256" key="1">
    <source>
        <dbReference type="ARBA" id="ARBA00023015"/>
    </source>
</evidence>
<name>A0A316KXR2_9FLAO</name>
<evidence type="ECO:0000259" key="4">
    <source>
        <dbReference type="PROSITE" id="PS51118"/>
    </source>
</evidence>
<dbReference type="SUPFAM" id="SSF46785">
    <property type="entry name" value="Winged helix' DNA-binding domain"/>
    <property type="match status" value="1"/>
</dbReference>
<dbReference type="InterPro" id="IPR036390">
    <property type="entry name" value="WH_DNA-bd_sf"/>
</dbReference>
<dbReference type="AlphaFoldDB" id="A0A316KXR2"/>
<evidence type="ECO:0000313" key="5">
    <source>
        <dbReference type="EMBL" id="PWL37529.1"/>
    </source>
</evidence>
<evidence type="ECO:0000256" key="3">
    <source>
        <dbReference type="ARBA" id="ARBA00023163"/>
    </source>
</evidence>
<dbReference type="PANTHER" id="PTHR33204:SF29">
    <property type="entry name" value="TRANSCRIPTIONAL REGULATOR"/>
    <property type="match status" value="1"/>
</dbReference>
<dbReference type="InterPro" id="IPR036388">
    <property type="entry name" value="WH-like_DNA-bd_sf"/>
</dbReference>
<dbReference type="OrthoDB" id="9797599at2"/>
<evidence type="ECO:0000313" key="6">
    <source>
        <dbReference type="Proteomes" id="UP000245762"/>
    </source>
</evidence>
<proteinExistence type="predicted"/>
<keyword evidence="1" id="KW-0805">Transcription regulation</keyword>
<dbReference type="Gene3D" id="1.10.10.10">
    <property type="entry name" value="Winged helix-like DNA-binding domain superfamily/Winged helix DNA-binding domain"/>
    <property type="match status" value="1"/>
</dbReference>
<dbReference type="InterPro" id="IPR002577">
    <property type="entry name" value="HTH_HxlR"/>
</dbReference>
<keyword evidence="6" id="KW-1185">Reference proteome</keyword>